<feature type="transmembrane region" description="Helical" evidence="2">
    <location>
        <begin position="134"/>
        <end position="154"/>
    </location>
</feature>
<dbReference type="PANTHER" id="PTHR37938:SF1">
    <property type="entry name" value="BLL0215 PROTEIN"/>
    <property type="match status" value="1"/>
</dbReference>
<protein>
    <submittedName>
        <fullName evidence="4">PH domain-containing protein</fullName>
    </submittedName>
</protein>
<dbReference type="Proteomes" id="UP001596203">
    <property type="component" value="Unassembled WGS sequence"/>
</dbReference>
<evidence type="ECO:0000313" key="5">
    <source>
        <dbReference type="Proteomes" id="UP001596203"/>
    </source>
</evidence>
<evidence type="ECO:0000313" key="4">
    <source>
        <dbReference type="EMBL" id="MFC6016379.1"/>
    </source>
</evidence>
<reference evidence="5" key="1">
    <citation type="journal article" date="2019" name="Int. J. Syst. Evol. Microbiol.">
        <title>The Global Catalogue of Microorganisms (GCM) 10K type strain sequencing project: providing services to taxonomists for standard genome sequencing and annotation.</title>
        <authorList>
            <consortium name="The Broad Institute Genomics Platform"/>
            <consortium name="The Broad Institute Genome Sequencing Center for Infectious Disease"/>
            <person name="Wu L."/>
            <person name="Ma J."/>
        </authorList>
    </citation>
    <scope>NUCLEOTIDE SEQUENCE [LARGE SCALE GENOMIC DNA]</scope>
    <source>
        <strain evidence="5">ZS-35-S2</strain>
    </source>
</reference>
<feature type="region of interest" description="Disordered" evidence="1">
    <location>
        <begin position="278"/>
        <end position="305"/>
    </location>
</feature>
<comment type="caution">
    <text evidence="4">The sequence shown here is derived from an EMBL/GenBank/DDBJ whole genome shotgun (WGS) entry which is preliminary data.</text>
</comment>
<dbReference type="PANTHER" id="PTHR37938">
    <property type="entry name" value="BLL0215 PROTEIN"/>
    <property type="match status" value="1"/>
</dbReference>
<keyword evidence="5" id="KW-1185">Reference proteome</keyword>
<organism evidence="4 5">
    <name type="scientific">Plantactinospora solaniradicis</name>
    <dbReference type="NCBI Taxonomy" id="1723736"/>
    <lineage>
        <taxon>Bacteria</taxon>
        <taxon>Bacillati</taxon>
        <taxon>Actinomycetota</taxon>
        <taxon>Actinomycetes</taxon>
        <taxon>Micromonosporales</taxon>
        <taxon>Micromonosporaceae</taxon>
        <taxon>Plantactinospora</taxon>
    </lineage>
</organism>
<sequence>MSNVEVVLAIVLGLLVNELTDVSPWLARKLVAWSARLRYRDTSRAEVRAEELAAVINDRPGKLFKLGTGVRFLSAALAIRLRHLVTGSSESTDEPGAEKLLPGPILPLEDEPTAMVARYLFPTERYRGEWRRHWINPVKSLAVIALYAVLGIWATVRRIEPRYVAWVVAAIVVTAVLTAAFRLLSWYLGRFVITNKRLMSTEGVLARRVAMMPLLRVVDVRYVQSPVARLFNYGTFRLESAGRANAMREIVDLPNPDELYLRLVEEIYEPAAVEARLGTPDLGSDEDHGALDGSTGGDAAAEAAPVDPAAVQREIIYQIGALSAQLSTLAAAIQRLTPAPGGPAQPPDADRTPAEPATAAPAAADRPEPAEGPGPAGADVPDRGADPVRPLLPRARPGLAE</sequence>
<accession>A0ABW1K3S2</accession>
<feature type="region of interest" description="Disordered" evidence="1">
    <location>
        <begin position="337"/>
        <end position="401"/>
    </location>
</feature>
<gene>
    <name evidence="4" type="ORF">ACFP2T_09225</name>
</gene>
<dbReference type="EMBL" id="JBHSPR010000007">
    <property type="protein sequence ID" value="MFC6016379.1"/>
    <property type="molecule type" value="Genomic_DNA"/>
</dbReference>
<feature type="compositionally biased region" description="Low complexity" evidence="1">
    <location>
        <begin position="354"/>
        <end position="364"/>
    </location>
</feature>
<name>A0ABW1K3S2_9ACTN</name>
<dbReference type="RefSeq" id="WP_377419686.1">
    <property type="nucleotide sequence ID" value="NZ_JBHSPR010000007.1"/>
</dbReference>
<feature type="domain" description="YdbS-like PH" evidence="3">
    <location>
        <begin position="190"/>
        <end position="260"/>
    </location>
</feature>
<proteinExistence type="predicted"/>
<keyword evidence="2" id="KW-0812">Transmembrane</keyword>
<dbReference type="InterPro" id="IPR005182">
    <property type="entry name" value="YdbS-like_PH"/>
</dbReference>
<feature type="transmembrane region" description="Helical" evidence="2">
    <location>
        <begin position="166"/>
        <end position="189"/>
    </location>
</feature>
<evidence type="ECO:0000259" key="3">
    <source>
        <dbReference type="Pfam" id="PF03703"/>
    </source>
</evidence>
<evidence type="ECO:0000256" key="1">
    <source>
        <dbReference type="SAM" id="MobiDB-lite"/>
    </source>
</evidence>
<keyword evidence="2" id="KW-0472">Membrane</keyword>
<dbReference type="Pfam" id="PF03703">
    <property type="entry name" value="bPH_2"/>
    <property type="match status" value="1"/>
</dbReference>
<keyword evidence="2" id="KW-1133">Transmembrane helix</keyword>
<evidence type="ECO:0000256" key="2">
    <source>
        <dbReference type="SAM" id="Phobius"/>
    </source>
</evidence>